<dbReference type="InterPro" id="IPR036890">
    <property type="entry name" value="HATPase_C_sf"/>
</dbReference>
<name>A0ABN2NQW3_9PSEU</name>
<evidence type="ECO:0000256" key="9">
    <source>
        <dbReference type="ARBA" id="ARBA00022840"/>
    </source>
</evidence>
<evidence type="ECO:0000259" key="12">
    <source>
        <dbReference type="PROSITE" id="PS50109"/>
    </source>
</evidence>
<keyword evidence="7" id="KW-0547">Nucleotide-binding</keyword>
<comment type="subcellular location">
    <subcellularLocation>
        <location evidence="2">Cell membrane</location>
        <topology evidence="2">Multi-pass membrane protein</topology>
    </subcellularLocation>
</comment>
<evidence type="ECO:0000256" key="3">
    <source>
        <dbReference type="ARBA" id="ARBA00012438"/>
    </source>
</evidence>
<protein>
    <recommendedName>
        <fullName evidence="3">histidine kinase</fullName>
        <ecNumber evidence="3">2.7.13.3</ecNumber>
    </recommendedName>
</protein>
<keyword evidence="8" id="KW-0418">Kinase</keyword>
<evidence type="ECO:0000313" key="13">
    <source>
        <dbReference type="EMBL" id="GAA1878597.1"/>
    </source>
</evidence>
<comment type="catalytic activity">
    <reaction evidence="1">
        <text>ATP + protein L-histidine = ADP + protein N-phospho-L-histidine.</text>
        <dbReference type="EC" id="2.7.13.3"/>
    </reaction>
</comment>
<comment type="caution">
    <text evidence="13">The sequence shown here is derived from an EMBL/GenBank/DDBJ whole genome shotgun (WGS) entry which is preliminary data.</text>
</comment>
<evidence type="ECO:0000313" key="14">
    <source>
        <dbReference type="Proteomes" id="UP001500449"/>
    </source>
</evidence>
<dbReference type="EC" id="2.7.13.3" evidence="3"/>
<dbReference type="InterPro" id="IPR005467">
    <property type="entry name" value="His_kinase_dom"/>
</dbReference>
<dbReference type="Gene3D" id="3.30.565.10">
    <property type="entry name" value="Histidine kinase-like ATPase, C-terminal domain"/>
    <property type="match status" value="1"/>
</dbReference>
<dbReference type="InterPro" id="IPR036097">
    <property type="entry name" value="HisK_dim/P_sf"/>
</dbReference>
<dbReference type="Pfam" id="PF02518">
    <property type="entry name" value="HATPase_c"/>
    <property type="match status" value="1"/>
</dbReference>
<evidence type="ECO:0000256" key="8">
    <source>
        <dbReference type="ARBA" id="ARBA00022777"/>
    </source>
</evidence>
<keyword evidence="11" id="KW-0472">Membrane</keyword>
<gene>
    <name evidence="13" type="ORF">GCM10009836_69970</name>
</gene>
<dbReference type="InterPro" id="IPR004358">
    <property type="entry name" value="Sig_transdc_His_kin-like_C"/>
</dbReference>
<feature type="domain" description="Histidine kinase" evidence="12">
    <location>
        <begin position="227"/>
        <end position="436"/>
    </location>
</feature>
<feature type="transmembrane region" description="Helical" evidence="11">
    <location>
        <begin position="159"/>
        <end position="180"/>
    </location>
</feature>
<feature type="transmembrane region" description="Helical" evidence="11">
    <location>
        <begin position="27"/>
        <end position="46"/>
    </location>
</feature>
<dbReference type="InterPro" id="IPR003661">
    <property type="entry name" value="HisK_dim/P_dom"/>
</dbReference>
<evidence type="ECO:0000256" key="7">
    <source>
        <dbReference type="ARBA" id="ARBA00022741"/>
    </source>
</evidence>
<keyword evidence="10" id="KW-0902">Two-component regulatory system</keyword>
<evidence type="ECO:0000256" key="4">
    <source>
        <dbReference type="ARBA" id="ARBA00022475"/>
    </source>
</evidence>
<feature type="transmembrane region" description="Helical" evidence="11">
    <location>
        <begin position="55"/>
        <end position="74"/>
    </location>
</feature>
<keyword evidence="14" id="KW-1185">Reference proteome</keyword>
<dbReference type="PRINTS" id="PR00344">
    <property type="entry name" value="BCTRLSENSOR"/>
</dbReference>
<dbReference type="InterPro" id="IPR050980">
    <property type="entry name" value="2C_sensor_his_kinase"/>
</dbReference>
<evidence type="ECO:0000256" key="11">
    <source>
        <dbReference type="SAM" id="Phobius"/>
    </source>
</evidence>
<sequence length="437" mass="45421">MIVATLPRVDPVYGPWTRRSDSAEERAAVVIRAAVVAAVGLALLIGPELARGRPAVVWAIVAGTALYAAVLVITEWAEWTLPVRPAVLTVVDGVLIVVACGLTGGADSIMVAVLPLVAIAMSLRSGAVLGRLGALGLGIGYTVAALLGSDPDVPVSQRLLSGAWWSGFLVAAAVLVGVLVRMLERQLQAAADSRARAAAEHETLLLERRLRARLVAAQQARLDGVRVVLHEFRTPVASLTALTRDLAAGRLSPEASGTATRLLAEHAVHLRDMLEGLADLAVRDGSPLGVVTDRRVVLAELAEAVLDAAAVSPGRRRITVTPPDAAVLCDPQRLRRVLTNLAENAARHSGDEPVELALSHTDGVLTAEVRDRGPGLPPGQEGLVTAKGVALGERRGTAGLGLWIVEALVGAMNGELTLAAREEGGLTAHLTLPLGPA</sequence>
<keyword evidence="11" id="KW-1133">Transmembrane helix</keyword>
<evidence type="ECO:0000256" key="1">
    <source>
        <dbReference type="ARBA" id="ARBA00000085"/>
    </source>
</evidence>
<proteinExistence type="predicted"/>
<organism evidence="13 14">
    <name type="scientific">Pseudonocardia ailaonensis</name>
    <dbReference type="NCBI Taxonomy" id="367279"/>
    <lineage>
        <taxon>Bacteria</taxon>
        <taxon>Bacillati</taxon>
        <taxon>Actinomycetota</taxon>
        <taxon>Actinomycetes</taxon>
        <taxon>Pseudonocardiales</taxon>
        <taxon>Pseudonocardiaceae</taxon>
        <taxon>Pseudonocardia</taxon>
    </lineage>
</organism>
<dbReference type="CDD" id="cd00082">
    <property type="entry name" value="HisKA"/>
    <property type="match status" value="1"/>
</dbReference>
<keyword evidence="11" id="KW-0812">Transmembrane</keyword>
<dbReference type="Proteomes" id="UP001500449">
    <property type="component" value="Unassembled WGS sequence"/>
</dbReference>
<accession>A0ABN2NQW3</accession>
<feature type="transmembrane region" description="Helical" evidence="11">
    <location>
        <begin position="94"/>
        <end position="121"/>
    </location>
</feature>
<dbReference type="SUPFAM" id="SSF47384">
    <property type="entry name" value="Homodimeric domain of signal transducing histidine kinase"/>
    <property type="match status" value="1"/>
</dbReference>
<keyword evidence="6" id="KW-0808">Transferase</keyword>
<feature type="transmembrane region" description="Helical" evidence="11">
    <location>
        <begin position="128"/>
        <end position="147"/>
    </location>
</feature>
<keyword evidence="4" id="KW-1003">Cell membrane</keyword>
<dbReference type="EMBL" id="BAAAQK010000028">
    <property type="protein sequence ID" value="GAA1878597.1"/>
    <property type="molecule type" value="Genomic_DNA"/>
</dbReference>
<evidence type="ECO:0000256" key="2">
    <source>
        <dbReference type="ARBA" id="ARBA00004651"/>
    </source>
</evidence>
<keyword evidence="5" id="KW-0597">Phosphoprotein</keyword>
<dbReference type="SUPFAM" id="SSF55874">
    <property type="entry name" value="ATPase domain of HSP90 chaperone/DNA topoisomerase II/histidine kinase"/>
    <property type="match status" value="1"/>
</dbReference>
<evidence type="ECO:0000256" key="6">
    <source>
        <dbReference type="ARBA" id="ARBA00022679"/>
    </source>
</evidence>
<dbReference type="PANTHER" id="PTHR44936:SF10">
    <property type="entry name" value="SENSOR PROTEIN RSTB"/>
    <property type="match status" value="1"/>
</dbReference>
<evidence type="ECO:0000256" key="5">
    <source>
        <dbReference type="ARBA" id="ARBA00022553"/>
    </source>
</evidence>
<keyword evidence="9" id="KW-0067">ATP-binding</keyword>
<dbReference type="PROSITE" id="PS50109">
    <property type="entry name" value="HIS_KIN"/>
    <property type="match status" value="1"/>
</dbReference>
<dbReference type="PANTHER" id="PTHR44936">
    <property type="entry name" value="SENSOR PROTEIN CREC"/>
    <property type="match status" value="1"/>
</dbReference>
<dbReference type="InterPro" id="IPR003594">
    <property type="entry name" value="HATPase_dom"/>
</dbReference>
<evidence type="ECO:0000256" key="10">
    <source>
        <dbReference type="ARBA" id="ARBA00023012"/>
    </source>
</evidence>
<reference evidence="13 14" key="1">
    <citation type="journal article" date="2019" name="Int. J. Syst. Evol. Microbiol.">
        <title>The Global Catalogue of Microorganisms (GCM) 10K type strain sequencing project: providing services to taxonomists for standard genome sequencing and annotation.</title>
        <authorList>
            <consortium name="The Broad Institute Genomics Platform"/>
            <consortium name="The Broad Institute Genome Sequencing Center for Infectious Disease"/>
            <person name="Wu L."/>
            <person name="Ma J."/>
        </authorList>
    </citation>
    <scope>NUCLEOTIDE SEQUENCE [LARGE SCALE GENOMIC DNA]</scope>
    <source>
        <strain evidence="13 14">JCM 16009</strain>
    </source>
</reference>
<dbReference type="SMART" id="SM00387">
    <property type="entry name" value="HATPase_c"/>
    <property type="match status" value="1"/>
</dbReference>